<dbReference type="OrthoDB" id="5497849at2"/>
<keyword evidence="1" id="KW-1133">Transmembrane helix</keyword>
<evidence type="ECO:0000313" key="2">
    <source>
        <dbReference type="EMBL" id="AMK11038.1"/>
    </source>
</evidence>
<dbReference type="PANTHER" id="PTHR32309:SF13">
    <property type="entry name" value="FERRIC ENTEROBACTIN TRANSPORT PROTEIN FEPE"/>
    <property type="match status" value="1"/>
</dbReference>
<proteinExistence type="predicted"/>
<keyword evidence="1" id="KW-0472">Membrane</keyword>
<dbReference type="Proteomes" id="UP000295506">
    <property type="component" value="Unassembled WGS sequence"/>
</dbReference>
<dbReference type="KEGG" id="dej:AWY79_07895"/>
<dbReference type="InterPro" id="IPR050445">
    <property type="entry name" value="Bact_polysacc_biosynth/exp"/>
</dbReference>
<dbReference type="PANTHER" id="PTHR32309">
    <property type="entry name" value="TYROSINE-PROTEIN KINASE"/>
    <property type="match status" value="1"/>
</dbReference>
<dbReference type="AlphaFoldDB" id="A0A126QMZ5"/>
<sequence length="356" mass="39480">MKKKVQILLLSLSLLPVVYFLFIASDMYVSTVKFAVRGQKDMALGGLASILGAGGSNTPDCYLVQEYIQSYDMYKAIDAKLDLKGHYSSDSADFISRMAPNASSENQLAYWLSVAQAVFDSQTSILTVDVRAFTPEMAKAITEEVLDKSENLMNHLNDRVREDSLKLALNEVKLAEQRYSNSKTALSAFRSKNLELDPSATANSRIGIIASLESQISMLSVDLETKEQFMSSKSFEVSSLKENIAKLTSQLAKERERLTGSSNPIMLSQLEEYEALLLENEFARNYYTTALNALESARIMSESKTIYLEAIQKPQLPDEALYPERISFAILSVVVVALGYALILFIVAAVKEHIGV</sequence>
<evidence type="ECO:0000313" key="3">
    <source>
        <dbReference type="EMBL" id="TDT92048.1"/>
    </source>
</evidence>
<accession>A0A126QMZ5</accession>
<dbReference type="GO" id="GO:0005886">
    <property type="term" value="C:plasma membrane"/>
    <property type="evidence" value="ECO:0007669"/>
    <property type="project" value="TreeGrafter"/>
</dbReference>
<evidence type="ECO:0000313" key="5">
    <source>
        <dbReference type="Proteomes" id="UP000295506"/>
    </source>
</evidence>
<organism evidence="3 5">
    <name type="scientific">Pseudodesulfovibrio indicus</name>
    <dbReference type="NCBI Taxonomy" id="1716143"/>
    <lineage>
        <taxon>Bacteria</taxon>
        <taxon>Pseudomonadati</taxon>
        <taxon>Thermodesulfobacteriota</taxon>
        <taxon>Desulfovibrionia</taxon>
        <taxon>Desulfovibrionales</taxon>
        <taxon>Desulfovibrionaceae</taxon>
    </lineage>
</organism>
<dbReference type="RefSeq" id="WP_066802235.1">
    <property type="nucleotide sequence ID" value="NZ_CP014206.1"/>
</dbReference>
<reference evidence="3 5" key="2">
    <citation type="submission" date="2019-03" db="EMBL/GenBank/DDBJ databases">
        <title>Genomic Encyclopedia of Type Strains, Phase IV (KMG-IV): sequencing the most valuable type-strain genomes for metagenomic binning, comparative biology and taxonomic classification.</title>
        <authorList>
            <person name="Goeker M."/>
        </authorList>
    </citation>
    <scope>NUCLEOTIDE SEQUENCE [LARGE SCALE GENOMIC DNA]</scope>
    <source>
        <strain evidence="3 5">DSM 101483</strain>
    </source>
</reference>
<keyword evidence="4" id="KW-1185">Reference proteome</keyword>
<name>A0A126QMZ5_9BACT</name>
<dbReference type="EMBL" id="CP014206">
    <property type="protein sequence ID" value="AMK11038.1"/>
    <property type="molecule type" value="Genomic_DNA"/>
</dbReference>
<protein>
    <submittedName>
        <fullName evidence="3">Capsular polysaccharide transport system permease protein</fullName>
    </submittedName>
</protein>
<keyword evidence="1" id="KW-0812">Transmembrane</keyword>
<evidence type="ECO:0000256" key="1">
    <source>
        <dbReference type="SAM" id="Phobius"/>
    </source>
</evidence>
<reference evidence="2 4" key="1">
    <citation type="journal article" date="2016" name="Front. Microbiol.">
        <title>Genome Sequence of the Piezophilic, Mesophilic Sulfate-Reducing Bacterium Desulfovibrio indicus J2T.</title>
        <authorList>
            <person name="Cao J."/>
            <person name="Maignien L."/>
            <person name="Shao Z."/>
            <person name="Alain K."/>
            <person name="Jebbar M."/>
        </authorList>
    </citation>
    <scope>NUCLEOTIDE SEQUENCE [LARGE SCALE GENOMIC DNA]</scope>
    <source>
        <strain evidence="2 4">J2</strain>
    </source>
</reference>
<dbReference type="Proteomes" id="UP000055611">
    <property type="component" value="Chromosome"/>
</dbReference>
<evidence type="ECO:0000313" key="4">
    <source>
        <dbReference type="Proteomes" id="UP000055611"/>
    </source>
</evidence>
<dbReference type="EMBL" id="SOBK01000001">
    <property type="protein sequence ID" value="TDT92048.1"/>
    <property type="molecule type" value="Genomic_DNA"/>
</dbReference>
<feature type="transmembrane region" description="Helical" evidence="1">
    <location>
        <begin position="326"/>
        <end position="350"/>
    </location>
</feature>
<dbReference type="GO" id="GO:0004713">
    <property type="term" value="F:protein tyrosine kinase activity"/>
    <property type="evidence" value="ECO:0007669"/>
    <property type="project" value="TreeGrafter"/>
</dbReference>
<gene>
    <name evidence="2" type="ORF">AWY79_07895</name>
    <name evidence="3" type="ORF">EDC59_101452</name>
</gene>